<reference evidence="1 2" key="1">
    <citation type="journal article" date="2021" name="Hortic Res">
        <title>High-quality reference genome and annotation aids understanding of berry development for evergreen blueberry (Vaccinium darrowii).</title>
        <authorList>
            <person name="Yu J."/>
            <person name="Hulse-Kemp A.M."/>
            <person name="Babiker E."/>
            <person name="Staton M."/>
        </authorList>
    </citation>
    <scope>NUCLEOTIDE SEQUENCE [LARGE SCALE GENOMIC DNA]</scope>
    <source>
        <strain evidence="2">cv. NJ 8807/NJ 8810</strain>
        <tissue evidence="1">Young leaf</tissue>
    </source>
</reference>
<name>A0ACB7XQC5_9ERIC</name>
<comment type="caution">
    <text evidence="1">The sequence shown here is derived from an EMBL/GenBank/DDBJ whole genome shotgun (WGS) entry which is preliminary data.</text>
</comment>
<organism evidence="1 2">
    <name type="scientific">Vaccinium darrowii</name>
    <dbReference type="NCBI Taxonomy" id="229202"/>
    <lineage>
        <taxon>Eukaryota</taxon>
        <taxon>Viridiplantae</taxon>
        <taxon>Streptophyta</taxon>
        <taxon>Embryophyta</taxon>
        <taxon>Tracheophyta</taxon>
        <taxon>Spermatophyta</taxon>
        <taxon>Magnoliopsida</taxon>
        <taxon>eudicotyledons</taxon>
        <taxon>Gunneridae</taxon>
        <taxon>Pentapetalae</taxon>
        <taxon>asterids</taxon>
        <taxon>Ericales</taxon>
        <taxon>Ericaceae</taxon>
        <taxon>Vaccinioideae</taxon>
        <taxon>Vaccinieae</taxon>
        <taxon>Vaccinium</taxon>
    </lineage>
</organism>
<dbReference type="EMBL" id="CM037151">
    <property type="protein sequence ID" value="KAH7843134.1"/>
    <property type="molecule type" value="Genomic_DNA"/>
</dbReference>
<sequence>MRVLSYNLPLCCKGAEATKNIKSTLAMDFIVTNSPQILLKNQKCGLRIGVDANGNSNGLVNGGGIKGNSGSATTKQTYQNGSYSSNGSFGRGGLPGVFPASRFQDPRYGYDGMRSPIPWLDYSDGQSRPVTSTSMLSPISLANNVPGSKNQSYRPNSHYMGLNQSRPMSGMNTANGYMNKMYPNKLYGQYGSTLRSCFAFGSNGYDSRISGRGWSAVDGKYKPRGRNNGFFGNENIDAAKRFGLEGGETLIPGTKEMFDRSADLGVESIVIGMSHRGRLNVLGNVVRKPLRQIFSEFSGGTRPVDEVGLYTGTGDVKYHLGTSYDRPTRGGRRIHLSLVANPSHLEAVDPVVVGKTRAKQYYSHDVGRTKNMGVLIHGDGSFAGQGVVYETLHLSALPHARATQRCLPPGIANYNASRVALLSGFVRITMCAIPVDNEEHPRHPLSHLSSLVEF</sequence>
<keyword evidence="2" id="KW-1185">Reference proteome</keyword>
<protein>
    <submittedName>
        <fullName evidence="1">Uncharacterized protein</fullName>
    </submittedName>
</protein>
<proteinExistence type="predicted"/>
<accession>A0ACB7XQC5</accession>
<gene>
    <name evidence="1" type="ORF">Vadar_013031</name>
</gene>
<dbReference type="Proteomes" id="UP000828048">
    <property type="component" value="Chromosome 1"/>
</dbReference>
<evidence type="ECO:0000313" key="2">
    <source>
        <dbReference type="Proteomes" id="UP000828048"/>
    </source>
</evidence>
<evidence type="ECO:0000313" key="1">
    <source>
        <dbReference type="EMBL" id="KAH7843134.1"/>
    </source>
</evidence>